<feature type="region of interest" description="Disordered" evidence="1">
    <location>
        <begin position="92"/>
        <end position="256"/>
    </location>
</feature>
<feature type="region of interest" description="Disordered" evidence="1">
    <location>
        <begin position="424"/>
        <end position="519"/>
    </location>
</feature>
<name>A0A5N5NDC8_9ROSI</name>
<feature type="compositionally biased region" description="Basic and acidic residues" evidence="1">
    <location>
        <begin position="111"/>
        <end position="121"/>
    </location>
</feature>
<proteinExistence type="predicted"/>
<feature type="domain" description="Calmodulin-binding" evidence="2">
    <location>
        <begin position="983"/>
        <end position="1094"/>
    </location>
</feature>
<dbReference type="SMART" id="SM01054">
    <property type="entry name" value="CaM_binding"/>
    <property type="match status" value="1"/>
</dbReference>
<feature type="compositionally biased region" description="Polar residues" evidence="1">
    <location>
        <begin position="880"/>
        <end position="894"/>
    </location>
</feature>
<feature type="compositionally biased region" description="Polar residues" evidence="1">
    <location>
        <begin position="177"/>
        <end position="188"/>
    </location>
</feature>
<feature type="compositionally biased region" description="Acidic residues" evidence="1">
    <location>
        <begin position="469"/>
        <end position="478"/>
    </location>
</feature>
<feature type="compositionally biased region" description="Basic and acidic residues" evidence="1">
    <location>
        <begin position="485"/>
        <end position="502"/>
    </location>
</feature>
<feature type="region of interest" description="Disordered" evidence="1">
    <location>
        <begin position="628"/>
        <end position="650"/>
    </location>
</feature>
<gene>
    <name evidence="3" type="ORF">DKX38_005122</name>
</gene>
<dbReference type="Pfam" id="PF07839">
    <property type="entry name" value="CaM_binding"/>
    <property type="match status" value="1"/>
</dbReference>
<protein>
    <recommendedName>
        <fullName evidence="2">Calmodulin-binding domain-containing protein</fullName>
    </recommendedName>
</protein>
<dbReference type="PANTHER" id="PTHR33923">
    <property type="entry name" value="CALMODULIN-BINDING PROTEIN-RELATED"/>
    <property type="match status" value="1"/>
</dbReference>
<evidence type="ECO:0000256" key="1">
    <source>
        <dbReference type="SAM" id="MobiDB-lite"/>
    </source>
</evidence>
<dbReference type="InterPro" id="IPR012417">
    <property type="entry name" value="CaM-bd_dom_pln"/>
</dbReference>
<keyword evidence="4" id="KW-1185">Reference proteome</keyword>
<dbReference type="PANTHER" id="PTHR33923:SF2">
    <property type="entry name" value="CALMODULIN-BINDING PROTEIN-RELATED"/>
    <property type="match status" value="1"/>
</dbReference>
<feature type="region of interest" description="Disordered" evidence="1">
    <location>
        <begin position="880"/>
        <end position="908"/>
    </location>
</feature>
<dbReference type="EMBL" id="VDCV01000003">
    <property type="protein sequence ID" value="KAB5565068.1"/>
    <property type="molecule type" value="Genomic_DNA"/>
</dbReference>
<dbReference type="GO" id="GO:0005516">
    <property type="term" value="F:calmodulin binding"/>
    <property type="evidence" value="ECO:0007669"/>
    <property type="project" value="InterPro"/>
</dbReference>
<evidence type="ECO:0000259" key="2">
    <source>
        <dbReference type="SMART" id="SM01054"/>
    </source>
</evidence>
<feature type="compositionally biased region" description="Polar residues" evidence="1">
    <location>
        <begin position="159"/>
        <end position="168"/>
    </location>
</feature>
<dbReference type="InterPro" id="IPR044681">
    <property type="entry name" value="PICBP-like"/>
</dbReference>
<feature type="compositionally biased region" description="Basic and acidic residues" evidence="1">
    <location>
        <begin position="635"/>
        <end position="650"/>
    </location>
</feature>
<feature type="compositionally biased region" description="Polar residues" evidence="1">
    <location>
        <begin position="138"/>
        <end position="152"/>
    </location>
</feature>
<sequence length="1117" mass="124158">MTTEVKQKANPRKTKRNVTGRVFSCVIFKKAHFFLLEYNLHKINKKTSFLPQLDLPISKKSYIKFPSRIHGACFALKMVRKKVPSKLGIQADHVKSEKRLGSLKPSSCQHQDGRSRGPDMKKKMRRSRSIKLSDIESLKSSSPSRKAMSQSGKPPPVNGTATAATPQKQFIVKINDGSPNYMKSTSSSEARKERSQANTQTGSNGRNQHGRNSGRSKFSPASGDKPARTLSKTSSLKLARTPTFKPARGTAKKRSRAALFADGGTQKATCSSTLKDSKFPAYLKLNPGGSEAEGTSVKKVCPHAYCSLNGHHHKPVPQLKGFLKARRRSLKVQRSIKLEVLSPRRTRPSGDGTEETRGLLDLSGDKPVIQEVEKGFFIEIRAVKTEDGAYETEKRTENEGETAGALLGEPEGEINASCSYAGHEAAAEQDSNNHVSESSTDESQESEIDFKENVNDSNAAEMDVADGFVIEDEKDGDTDCSSSFSEKESNRSDIERESHSSMEEDDNISEATNMDWEEGQPLTSDIDAEADDLNKQEDKFWTKVEFTAEIEKLDWREDSEIIMSDDAVSNYTEEILADEVLRELFAEETASSDMQCSDRDSESDIIPHYRQILESNRVGGDLAYEQPSAAEDAFEAPRTEEKDKEAERDLRDAVNTSASIRESVVELIGAREKIQENNENGCAAHISAEALKGHQEDKSLQAESAATKPQVYEKRDMIGTNKEDEIDQIILVAENNQELAVAEIPDSEAGDATEAQEQIVNAELPFEIHVSDSPECFSVADQNDAELNADGNHMTTEVCQLNATYENDSSSQDLVDDSTPTEPHDHQLDEQIVYSSFPFEIHVSDSTESFSIADQDDAELNADGNHMTTEVCQLNATYEKNSSSQDLVDDSTPTEPHDHQLDEQDETNNVLENENLFEEDQDEAKKIKILTAIDFEAPSSPRTHEINSTRDDTGDVEETEVEVCNESGTAETFLSANNGGTCTGSKCPFVYTSGNPNPELQRTCNNRKWTIGERKPIKDLEEEREFNPREPNFLPVVPNPEAEKVDLRHQMMDGRKNSEEWMLDYALRQAVTKLAPARKRKVALLVEAFENVLPTPKYETHIRHTPATFSPTTNSIL</sequence>
<dbReference type="Proteomes" id="UP000326939">
    <property type="component" value="Chromosome 3"/>
</dbReference>
<evidence type="ECO:0000313" key="4">
    <source>
        <dbReference type="Proteomes" id="UP000326939"/>
    </source>
</evidence>
<accession>A0A5N5NDC8</accession>
<feature type="compositionally biased region" description="Basic and acidic residues" evidence="1">
    <location>
        <begin position="389"/>
        <end position="398"/>
    </location>
</feature>
<organism evidence="3 4">
    <name type="scientific">Salix brachista</name>
    <dbReference type="NCBI Taxonomy" id="2182728"/>
    <lineage>
        <taxon>Eukaryota</taxon>
        <taxon>Viridiplantae</taxon>
        <taxon>Streptophyta</taxon>
        <taxon>Embryophyta</taxon>
        <taxon>Tracheophyta</taxon>
        <taxon>Spermatophyta</taxon>
        <taxon>Magnoliopsida</taxon>
        <taxon>eudicotyledons</taxon>
        <taxon>Gunneridae</taxon>
        <taxon>Pentapetalae</taxon>
        <taxon>rosids</taxon>
        <taxon>fabids</taxon>
        <taxon>Malpighiales</taxon>
        <taxon>Salicaceae</taxon>
        <taxon>Saliceae</taxon>
        <taxon>Salix</taxon>
    </lineage>
</organism>
<feature type="region of interest" description="Disordered" evidence="1">
    <location>
        <begin position="389"/>
        <end position="410"/>
    </location>
</feature>
<evidence type="ECO:0000313" key="3">
    <source>
        <dbReference type="EMBL" id="KAB5565068.1"/>
    </source>
</evidence>
<reference evidence="4" key="1">
    <citation type="journal article" date="2019" name="Gigascience">
        <title>De novo genome assembly of the endangered Acer yangbiense, a plant species with extremely small populations endemic to Yunnan Province, China.</title>
        <authorList>
            <person name="Yang J."/>
            <person name="Wariss H.M."/>
            <person name="Tao L."/>
            <person name="Zhang R."/>
            <person name="Yun Q."/>
            <person name="Hollingsworth P."/>
            <person name="Dao Z."/>
            <person name="Luo G."/>
            <person name="Guo H."/>
            <person name="Ma Y."/>
            <person name="Sun W."/>
        </authorList>
    </citation>
    <scope>NUCLEOTIDE SEQUENCE [LARGE SCALE GENOMIC DNA]</scope>
    <source>
        <strain evidence="4">cv. br00</strain>
    </source>
</reference>
<dbReference type="AlphaFoldDB" id="A0A5N5NDC8"/>
<comment type="caution">
    <text evidence="3">The sequence shown here is derived from an EMBL/GenBank/DDBJ whole genome shotgun (WGS) entry which is preliminary data.</text>
</comment>
<feature type="compositionally biased region" description="Polar residues" evidence="1">
    <location>
        <begin position="196"/>
        <end position="207"/>
    </location>
</feature>